<dbReference type="PANTHER" id="PTHR36513">
    <property type="entry name" value="ABC TRANSMEMBRANE TYPE-1 DOMAIN-CONTAINING PROTEIN"/>
    <property type="match status" value="1"/>
</dbReference>
<evidence type="ECO:0000256" key="1">
    <source>
        <dbReference type="SAM" id="MobiDB-lite"/>
    </source>
</evidence>
<reference evidence="2" key="1">
    <citation type="submission" date="2021-01" db="EMBL/GenBank/DDBJ databases">
        <authorList>
            <person name="Corre E."/>
            <person name="Pelletier E."/>
            <person name="Niang G."/>
            <person name="Scheremetjew M."/>
            <person name="Finn R."/>
            <person name="Kale V."/>
            <person name="Holt S."/>
            <person name="Cochrane G."/>
            <person name="Meng A."/>
            <person name="Brown T."/>
            <person name="Cohen L."/>
        </authorList>
    </citation>
    <scope>NUCLEOTIDE SEQUENCE</scope>
    <source>
        <strain evidence="2">UTEX LB 985</strain>
    </source>
</reference>
<dbReference type="AlphaFoldDB" id="A0A7S2GUL1"/>
<dbReference type="PANTHER" id="PTHR36513:SF1">
    <property type="entry name" value="TRANSMEMBRANE PROTEIN"/>
    <property type="match status" value="1"/>
</dbReference>
<accession>A0A7S2GUL1</accession>
<feature type="region of interest" description="Disordered" evidence="1">
    <location>
        <begin position="1"/>
        <end position="42"/>
    </location>
</feature>
<protein>
    <submittedName>
        <fullName evidence="2">Uncharacterized protein</fullName>
    </submittedName>
</protein>
<sequence length="113" mass="13152">MSTSWKTATTPRKHNGGVDEAEAISKAQRRTQKKSPAGKRPVPLDVDVIDVSWMDNNVHSMRHNFFNINRWMIDDLREIVSTKRRARLRTARMTRRFANVWSFLAAPRHIVNP</sequence>
<dbReference type="EMBL" id="HBGU01041267">
    <property type="protein sequence ID" value="CAD9470603.1"/>
    <property type="molecule type" value="Transcribed_RNA"/>
</dbReference>
<organism evidence="2">
    <name type="scientific">Haptolina brevifila</name>
    <dbReference type="NCBI Taxonomy" id="156173"/>
    <lineage>
        <taxon>Eukaryota</taxon>
        <taxon>Haptista</taxon>
        <taxon>Haptophyta</taxon>
        <taxon>Prymnesiophyceae</taxon>
        <taxon>Prymnesiales</taxon>
        <taxon>Prymnesiaceae</taxon>
        <taxon>Haptolina</taxon>
    </lineage>
</organism>
<name>A0A7S2GUL1_9EUKA</name>
<evidence type="ECO:0000313" key="2">
    <source>
        <dbReference type="EMBL" id="CAD9470603.1"/>
    </source>
</evidence>
<proteinExistence type="predicted"/>
<gene>
    <name evidence="2" type="ORF">CBRE1094_LOCUS22464</name>
</gene>
<feature type="compositionally biased region" description="Basic residues" evidence="1">
    <location>
        <begin position="27"/>
        <end position="37"/>
    </location>
</feature>
<feature type="compositionally biased region" description="Polar residues" evidence="1">
    <location>
        <begin position="1"/>
        <end position="10"/>
    </location>
</feature>